<dbReference type="PANTHER" id="PTHR34142:SF1">
    <property type="entry name" value="GLYCOSIDE HYDROLASE FAMILY 5 DOMAIN-CONTAINING PROTEIN"/>
    <property type="match status" value="1"/>
</dbReference>
<evidence type="ECO:0000256" key="5">
    <source>
        <dbReference type="SAM" id="SignalP"/>
    </source>
</evidence>
<dbReference type="EMBL" id="AB495301">
    <property type="protein sequence ID" value="BAI44494.1"/>
    <property type="molecule type" value="Genomic_DNA"/>
</dbReference>
<sequence length="327" mass="36099">MKCLLIAFVGLAACQYATALTAKDPPYGQLSVKGVQLVGKDGQPVQLRGMSLFWSQWMGQFWTKDVVKAIACQWNGNLIRAAMGVDQGGYLSNKQGELQKLKVVVEAAIEAGIYVIVDWHIHEAVPTKGEAIAFFKQIAQEYGKYPHVIYEDWNEPLQVDWNSVIKPYHEEVVKAIRAVDPDNIIVLGTPDWSGASGVVKAAASPLTGEKNIMYTLHYYSGSHKDKERNEFKSVADKIPIFVTEFGISEADGGSNQQIYTDEANKWFALLDEKKISYANWAIADKQEASSVLKPGTQPSQVGQDANLSPAGKFMKDHLKTKNTGVKC</sequence>
<evidence type="ECO:0000256" key="3">
    <source>
        <dbReference type="ARBA" id="ARBA00023295"/>
    </source>
</evidence>
<keyword evidence="5" id="KW-0732">Signal</keyword>
<evidence type="ECO:0000313" key="7">
    <source>
        <dbReference type="EMBL" id="BAI44493.1"/>
    </source>
</evidence>
<feature type="signal peptide" evidence="5">
    <location>
        <begin position="1"/>
        <end position="19"/>
    </location>
</feature>
<reference evidence="7" key="1">
    <citation type="journal article" date="2009" name="BMC Genomics">
        <title>Analysis of expressed sequence tags and identification of genes encoding cell-wall-degrading enzymes from the fungivorous nematode Aphelenchus avenae.</title>
        <authorList>
            <person name="Karim N."/>
            <person name="Jones J.T."/>
            <person name="Okada H."/>
            <person name="Kikuchi T."/>
        </authorList>
    </citation>
    <scope>NUCLEOTIDE SEQUENCE</scope>
</reference>
<feature type="domain" description="Glycoside hydrolase family 5" evidence="6">
    <location>
        <begin position="39"/>
        <end position="285"/>
    </location>
</feature>
<feature type="chain" id="PRO_5007649552" evidence="5">
    <location>
        <begin position="20"/>
        <end position="327"/>
    </location>
</feature>
<dbReference type="CAZy" id="GH5">
    <property type="family name" value="Glycoside Hydrolase Family 5"/>
</dbReference>
<gene>
    <name evidence="7" type="primary">Aa-eng-1</name>
</gene>
<proteinExistence type="evidence at transcript level"/>
<keyword evidence="2 4" id="KW-0378">Hydrolase</keyword>
<dbReference type="Gene3D" id="3.20.20.80">
    <property type="entry name" value="Glycosidases"/>
    <property type="match status" value="1"/>
</dbReference>
<dbReference type="InterPro" id="IPR001547">
    <property type="entry name" value="Glyco_hydro_5"/>
</dbReference>
<dbReference type="InterPro" id="IPR017853">
    <property type="entry name" value="GH"/>
</dbReference>
<dbReference type="Pfam" id="PF00150">
    <property type="entry name" value="Cellulase"/>
    <property type="match status" value="1"/>
</dbReference>
<accession>C9K4V2</accession>
<evidence type="ECO:0000256" key="4">
    <source>
        <dbReference type="RuleBase" id="RU361153"/>
    </source>
</evidence>
<dbReference type="EMBL" id="AB495300">
    <property type="protein sequence ID" value="BAI44493.1"/>
    <property type="molecule type" value="mRNA"/>
</dbReference>
<evidence type="ECO:0000256" key="2">
    <source>
        <dbReference type="ARBA" id="ARBA00022801"/>
    </source>
</evidence>
<organism evidence="7">
    <name type="scientific">Aphelenchoides avenae</name>
    <name type="common">Mycophagous nematode worm</name>
    <name type="synonym">Aphelenchus avenae</name>
    <dbReference type="NCBI Taxonomy" id="70226"/>
    <lineage>
        <taxon>Eukaryota</taxon>
        <taxon>Metazoa</taxon>
        <taxon>Ecdysozoa</taxon>
        <taxon>Nematoda</taxon>
        <taxon>Chromadorea</taxon>
        <taxon>Rhabditida</taxon>
        <taxon>Tylenchina</taxon>
        <taxon>Tylenchomorpha</taxon>
        <taxon>Aphelenchoidea</taxon>
        <taxon>Aphelenchoididae</taxon>
        <taxon>Aphelenchoides</taxon>
    </lineage>
</organism>
<dbReference type="GO" id="GO:0004553">
    <property type="term" value="F:hydrolase activity, hydrolyzing O-glycosyl compounds"/>
    <property type="evidence" value="ECO:0007669"/>
    <property type="project" value="InterPro"/>
</dbReference>
<dbReference type="GO" id="GO:0000272">
    <property type="term" value="P:polysaccharide catabolic process"/>
    <property type="evidence" value="ECO:0007669"/>
    <property type="project" value="InterPro"/>
</dbReference>
<protein>
    <submittedName>
        <fullName evidence="7">Beta-1,4-endoglucanase</fullName>
    </submittedName>
</protein>
<comment type="similarity">
    <text evidence="1 4">Belongs to the glycosyl hydrolase 5 (cellulase A) family.</text>
</comment>
<dbReference type="SUPFAM" id="SSF51445">
    <property type="entry name" value="(Trans)glycosidases"/>
    <property type="match status" value="1"/>
</dbReference>
<keyword evidence="3 4" id="KW-0326">Glycosidase</keyword>
<dbReference type="AlphaFoldDB" id="C9K4V2"/>
<name>C9K4V2_APHAV</name>
<dbReference type="PANTHER" id="PTHR34142">
    <property type="entry name" value="ENDO-BETA-1,4-GLUCANASE A"/>
    <property type="match status" value="1"/>
</dbReference>
<evidence type="ECO:0000259" key="6">
    <source>
        <dbReference type="Pfam" id="PF00150"/>
    </source>
</evidence>
<evidence type="ECO:0000256" key="1">
    <source>
        <dbReference type="ARBA" id="ARBA00005641"/>
    </source>
</evidence>